<dbReference type="AlphaFoldDB" id="A0A3N4KCV2"/>
<name>A0A3N4KCV2_9PEZI</name>
<protein>
    <submittedName>
        <fullName evidence="3">Uncharacterized protein</fullName>
    </submittedName>
</protein>
<accession>A0A3N4KCV2</accession>
<feature type="chain" id="PRO_5018104437" evidence="2">
    <location>
        <begin position="24"/>
        <end position="99"/>
    </location>
</feature>
<organism evidence="3 4">
    <name type="scientific">Morchella conica CCBAS932</name>
    <dbReference type="NCBI Taxonomy" id="1392247"/>
    <lineage>
        <taxon>Eukaryota</taxon>
        <taxon>Fungi</taxon>
        <taxon>Dikarya</taxon>
        <taxon>Ascomycota</taxon>
        <taxon>Pezizomycotina</taxon>
        <taxon>Pezizomycetes</taxon>
        <taxon>Pezizales</taxon>
        <taxon>Morchellaceae</taxon>
        <taxon>Morchella</taxon>
    </lineage>
</organism>
<evidence type="ECO:0000313" key="4">
    <source>
        <dbReference type="Proteomes" id="UP000277580"/>
    </source>
</evidence>
<dbReference type="InParanoid" id="A0A3N4KCV2"/>
<evidence type="ECO:0000313" key="3">
    <source>
        <dbReference type="EMBL" id="RPB08336.1"/>
    </source>
</evidence>
<proteinExistence type="predicted"/>
<dbReference type="OrthoDB" id="10469500at2759"/>
<reference evidence="3 4" key="1">
    <citation type="journal article" date="2018" name="Nat. Ecol. Evol.">
        <title>Pezizomycetes genomes reveal the molecular basis of ectomycorrhizal truffle lifestyle.</title>
        <authorList>
            <person name="Murat C."/>
            <person name="Payen T."/>
            <person name="Noel B."/>
            <person name="Kuo A."/>
            <person name="Morin E."/>
            <person name="Chen J."/>
            <person name="Kohler A."/>
            <person name="Krizsan K."/>
            <person name="Balestrini R."/>
            <person name="Da Silva C."/>
            <person name="Montanini B."/>
            <person name="Hainaut M."/>
            <person name="Levati E."/>
            <person name="Barry K.W."/>
            <person name="Belfiori B."/>
            <person name="Cichocki N."/>
            <person name="Clum A."/>
            <person name="Dockter R.B."/>
            <person name="Fauchery L."/>
            <person name="Guy J."/>
            <person name="Iotti M."/>
            <person name="Le Tacon F."/>
            <person name="Lindquist E.A."/>
            <person name="Lipzen A."/>
            <person name="Malagnac F."/>
            <person name="Mello A."/>
            <person name="Molinier V."/>
            <person name="Miyauchi S."/>
            <person name="Poulain J."/>
            <person name="Riccioni C."/>
            <person name="Rubini A."/>
            <person name="Sitrit Y."/>
            <person name="Splivallo R."/>
            <person name="Traeger S."/>
            <person name="Wang M."/>
            <person name="Zifcakova L."/>
            <person name="Wipf D."/>
            <person name="Zambonelli A."/>
            <person name="Paolocci F."/>
            <person name="Nowrousian M."/>
            <person name="Ottonello S."/>
            <person name="Baldrian P."/>
            <person name="Spatafora J.W."/>
            <person name="Henrissat B."/>
            <person name="Nagy L.G."/>
            <person name="Aury J.M."/>
            <person name="Wincker P."/>
            <person name="Grigoriev I.V."/>
            <person name="Bonfante P."/>
            <person name="Martin F.M."/>
        </authorList>
    </citation>
    <scope>NUCLEOTIDE SEQUENCE [LARGE SCALE GENOMIC DNA]</scope>
    <source>
        <strain evidence="3 4">CCBAS932</strain>
    </source>
</reference>
<dbReference type="EMBL" id="ML119164">
    <property type="protein sequence ID" value="RPB08336.1"/>
    <property type="molecule type" value="Genomic_DNA"/>
</dbReference>
<feature type="compositionally biased region" description="Basic residues" evidence="1">
    <location>
        <begin position="67"/>
        <end position="82"/>
    </location>
</feature>
<feature type="region of interest" description="Disordered" evidence="1">
    <location>
        <begin position="67"/>
        <end position="99"/>
    </location>
</feature>
<feature type="signal peptide" evidence="2">
    <location>
        <begin position="1"/>
        <end position="23"/>
    </location>
</feature>
<evidence type="ECO:0000256" key="2">
    <source>
        <dbReference type="SAM" id="SignalP"/>
    </source>
</evidence>
<sequence length="99" mass="11162">MKPIISIVPFLLILLLFSPLIAAWDIAPDQRNRPPILAEDEIIDQRNRPSDEAIEPVDKTNVVIPRGLKHKHHSHRHHHGGRTTRGARAALGRGGLRRI</sequence>
<gene>
    <name evidence="3" type="ORF">P167DRAFT_578307</name>
</gene>
<keyword evidence="4" id="KW-1185">Reference proteome</keyword>
<dbReference type="Proteomes" id="UP000277580">
    <property type="component" value="Unassembled WGS sequence"/>
</dbReference>
<keyword evidence="2" id="KW-0732">Signal</keyword>
<evidence type="ECO:0000256" key="1">
    <source>
        <dbReference type="SAM" id="MobiDB-lite"/>
    </source>
</evidence>